<dbReference type="InterPro" id="IPR016186">
    <property type="entry name" value="C-type_lectin-like/link_sf"/>
</dbReference>
<dbReference type="InterPro" id="IPR000436">
    <property type="entry name" value="Sushi_SCR_CCP_dom"/>
</dbReference>
<proteinExistence type="predicted"/>
<dbReference type="SMART" id="SM00034">
    <property type="entry name" value="CLECT"/>
    <property type="match status" value="2"/>
</dbReference>
<comment type="caution">
    <text evidence="7">The sequence shown here is derived from an EMBL/GenBank/DDBJ whole genome shotgun (WGS) entry which is preliminary data.</text>
</comment>
<dbReference type="Gene3D" id="2.10.70.10">
    <property type="entry name" value="Complement Module, domain 1"/>
    <property type="match status" value="1"/>
</dbReference>
<dbReference type="InterPro" id="IPR035976">
    <property type="entry name" value="Sushi/SCR/CCP_sf"/>
</dbReference>
<dbReference type="SUPFAM" id="SSF57535">
    <property type="entry name" value="Complement control module/SCR domain"/>
    <property type="match status" value="1"/>
</dbReference>
<keyword evidence="8" id="KW-1185">Reference proteome</keyword>
<evidence type="ECO:0000256" key="2">
    <source>
        <dbReference type="ARBA" id="ARBA00023157"/>
    </source>
</evidence>
<dbReference type="InterPro" id="IPR016187">
    <property type="entry name" value="CTDL_fold"/>
</dbReference>
<evidence type="ECO:0000313" key="8">
    <source>
        <dbReference type="Proteomes" id="UP000762676"/>
    </source>
</evidence>
<dbReference type="InterPro" id="IPR018378">
    <property type="entry name" value="C-type_lectin_CS"/>
</dbReference>
<reference evidence="7 8" key="1">
    <citation type="journal article" date="2021" name="Elife">
        <title>Chloroplast acquisition without the gene transfer in kleptoplastic sea slugs, Plakobranchus ocellatus.</title>
        <authorList>
            <person name="Maeda T."/>
            <person name="Takahashi S."/>
            <person name="Yoshida T."/>
            <person name="Shimamura S."/>
            <person name="Takaki Y."/>
            <person name="Nagai Y."/>
            <person name="Toyoda A."/>
            <person name="Suzuki Y."/>
            <person name="Arimoto A."/>
            <person name="Ishii H."/>
            <person name="Satoh N."/>
            <person name="Nishiyama T."/>
            <person name="Hasebe M."/>
            <person name="Maruyama T."/>
            <person name="Minagawa J."/>
            <person name="Obokata J."/>
            <person name="Shigenobu S."/>
        </authorList>
    </citation>
    <scope>NUCLEOTIDE SEQUENCE [LARGE SCALE GENOMIC DNA]</scope>
</reference>
<evidence type="ECO:0000313" key="7">
    <source>
        <dbReference type="EMBL" id="GFS11089.1"/>
    </source>
</evidence>
<feature type="domain" description="C-type lectin" evidence="5">
    <location>
        <begin position="102"/>
        <end position="200"/>
    </location>
</feature>
<dbReference type="PROSITE" id="PS00615">
    <property type="entry name" value="C_TYPE_LECTIN_1"/>
    <property type="match status" value="1"/>
</dbReference>
<dbReference type="PROSITE" id="PS50923">
    <property type="entry name" value="SUSHI"/>
    <property type="match status" value="1"/>
</dbReference>
<dbReference type="PROSITE" id="PS50041">
    <property type="entry name" value="C_TYPE_LECTIN_2"/>
    <property type="match status" value="2"/>
</dbReference>
<feature type="signal peptide" evidence="4">
    <location>
        <begin position="1"/>
        <end position="29"/>
    </location>
</feature>
<evidence type="ECO:0000259" key="5">
    <source>
        <dbReference type="PROSITE" id="PS50041"/>
    </source>
</evidence>
<evidence type="ECO:0000256" key="4">
    <source>
        <dbReference type="SAM" id="SignalP"/>
    </source>
</evidence>
<dbReference type="EMBL" id="BMAT01009644">
    <property type="protein sequence ID" value="GFS11089.1"/>
    <property type="molecule type" value="Genomic_DNA"/>
</dbReference>
<feature type="domain" description="C-type lectin" evidence="5">
    <location>
        <begin position="329"/>
        <end position="441"/>
    </location>
</feature>
<dbReference type="Pfam" id="PF00059">
    <property type="entry name" value="Lectin_C"/>
    <property type="match status" value="2"/>
</dbReference>
<dbReference type="SUPFAM" id="SSF56436">
    <property type="entry name" value="C-type lectin-like"/>
    <property type="match status" value="2"/>
</dbReference>
<feature type="chain" id="PRO_5043898763" evidence="4">
    <location>
        <begin position="30"/>
        <end position="470"/>
    </location>
</feature>
<keyword evidence="1 4" id="KW-0732">Signal</keyword>
<feature type="domain" description="Sushi" evidence="6">
    <location>
        <begin position="32"/>
        <end position="89"/>
    </location>
</feature>
<accession>A0AAV4IL67</accession>
<sequence>MMTDRLGWSNSRLVALILPFVLTCHVLQGAVTKCGTPGPAPDGKPVGELKSNYAVGETVTYKCDYIHNTKVRTCLESGKWSSMGQVCAECPDEFTFNEGFQKCLLYRDVLVDGNTAIKACEDLGAALAFPMTEEENVILSKMKRYGIFMGITDKQKEGTFITVTGEPLQYTHWHGGEPNDYGHGEDCVEQGGGWWNDLPCTVHTRHYFCQTPKTVFKHCLDFEEDCAERFDKNPTMCKDDPKQAEEKCRFTCGFCGQDDTPKCTVDTPGAEHGDTKVLTRGESIELACEKGHIALSGDRVRGCEKDGRLSGKPLECTRTCPRDWKLNMANKHCYKLFKSPKNYTAAEADCADKAGTLATASDLQEQNFLADLTKSTQEIWLGLSDSLVEGTFRWVDGKLLDFTNWNAGEPNNANEEDCGQMVKNKKWNDKDCKVQLMYVCKVDVEHFGDYSWFWSTLRGGVSTLESFFGF</sequence>
<evidence type="ECO:0000256" key="1">
    <source>
        <dbReference type="ARBA" id="ARBA00022729"/>
    </source>
</evidence>
<keyword evidence="3" id="KW-0768">Sushi</keyword>
<dbReference type="PANTHER" id="PTHR22803">
    <property type="entry name" value="MANNOSE, PHOSPHOLIPASE, LECTIN RECEPTOR RELATED"/>
    <property type="match status" value="1"/>
</dbReference>
<dbReference type="InterPro" id="IPR001304">
    <property type="entry name" value="C-type_lectin-like"/>
</dbReference>
<dbReference type="Proteomes" id="UP000762676">
    <property type="component" value="Unassembled WGS sequence"/>
</dbReference>
<organism evidence="7 8">
    <name type="scientific">Elysia marginata</name>
    <dbReference type="NCBI Taxonomy" id="1093978"/>
    <lineage>
        <taxon>Eukaryota</taxon>
        <taxon>Metazoa</taxon>
        <taxon>Spiralia</taxon>
        <taxon>Lophotrochozoa</taxon>
        <taxon>Mollusca</taxon>
        <taxon>Gastropoda</taxon>
        <taxon>Heterobranchia</taxon>
        <taxon>Euthyneura</taxon>
        <taxon>Panpulmonata</taxon>
        <taxon>Sacoglossa</taxon>
        <taxon>Placobranchoidea</taxon>
        <taxon>Plakobranchidae</taxon>
        <taxon>Elysia</taxon>
    </lineage>
</organism>
<gene>
    <name evidence="7" type="ORF">ElyMa_004826700</name>
</gene>
<evidence type="ECO:0000259" key="6">
    <source>
        <dbReference type="PROSITE" id="PS50923"/>
    </source>
</evidence>
<comment type="caution">
    <text evidence="3">Lacks conserved residue(s) required for the propagation of feature annotation.</text>
</comment>
<dbReference type="Gene3D" id="3.10.100.10">
    <property type="entry name" value="Mannose-Binding Protein A, subunit A"/>
    <property type="match status" value="2"/>
</dbReference>
<dbReference type="SMART" id="SM00032">
    <property type="entry name" value="CCP"/>
    <property type="match status" value="2"/>
</dbReference>
<keyword evidence="2" id="KW-1015">Disulfide bond</keyword>
<protein>
    <submittedName>
        <fullName evidence="7">C-type lectin domain family 4 member M</fullName>
    </submittedName>
</protein>
<evidence type="ECO:0000256" key="3">
    <source>
        <dbReference type="PROSITE-ProRule" id="PRU00302"/>
    </source>
</evidence>
<dbReference type="InterPro" id="IPR050111">
    <property type="entry name" value="C-type_lectin/snaclec_domain"/>
</dbReference>
<dbReference type="Pfam" id="PF00084">
    <property type="entry name" value="Sushi"/>
    <property type="match status" value="1"/>
</dbReference>
<dbReference type="CDD" id="cd00037">
    <property type="entry name" value="CLECT"/>
    <property type="match status" value="1"/>
</dbReference>
<dbReference type="AlphaFoldDB" id="A0AAV4IL67"/>
<dbReference type="CDD" id="cd00033">
    <property type="entry name" value="CCP"/>
    <property type="match status" value="1"/>
</dbReference>
<name>A0AAV4IL67_9GAST</name>